<name>A0ABT6HWS1_9ACTN</name>
<evidence type="ECO:0000313" key="1">
    <source>
        <dbReference type="EMBL" id="MDH2393148.1"/>
    </source>
</evidence>
<gene>
    <name evidence="1" type="ORF">QCN29_31110</name>
</gene>
<evidence type="ECO:0000313" key="2">
    <source>
        <dbReference type="Proteomes" id="UP001223144"/>
    </source>
</evidence>
<evidence type="ECO:0008006" key="3">
    <source>
        <dbReference type="Google" id="ProtNLM"/>
    </source>
</evidence>
<sequence length="60" mass="6309">MPEHTPAVRRCPDCDGFPVVAIGIGGRDRHGHLRTAAVHCPACHGTGTVTTRPVLARAGR</sequence>
<reference evidence="1 2" key="1">
    <citation type="submission" date="2023-04" db="EMBL/GenBank/DDBJ databases">
        <title>Streptomyces chengmaiensis sp. nov. isolated from the stem of mangrove plant in Hainan.</title>
        <authorList>
            <person name="Huang X."/>
            <person name="Zhou S."/>
            <person name="Chu X."/>
            <person name="Xie Y."/>
            <person name="Lin Y."/>
        </authorList>
    </citation>
    <scope>NUCLEOTIDE SEQUENCE [LARGE SCALE GENOMIC DNA]</scope>
    <source>
        <strain evidence="1 2">HNM0663</strain>
    </source>
</reference>
<comment type="caution">
    <text evidence="1">The sequence shown here is derived from an EMBL/GenBank/DDBJ whole genome shotgun (WGS) entry which is preliminary data.</text>
</comment>
<proteinExistence type="predicted"/>
<organism evidence="1 2">
    <name type="scientific">Streptomyces chengmaiensis</name>
    <dbReference type="NCBI Taxonomy" id="3040919"/>
    <lineage>
        <taxon>Bacteria</taxon>
        <taxon>Bacillati</taxon>
        <taxon>Actinomycetota</taxon>
        <taxon>Actinomycetes</taxon>
        <taxon>Kitasatosporales</taxon>
        <taxon>Streptomycetaceae</taxon>
        <taxon>Streptomyces</taxon>
    </lineage>
</organism>
<dbReference type="Proteomes" id="UP001223144">
    <property type="component" value="Unassembled WGS sequence"/>
</dbReference>
<accession>A0ABT6HWS1</accession>
<protein>
    <recommendedName>
        <fullName evidence="3">Molecular chaperone DnaJ</fullName>
    </recommendedName>
</protein>
<dbReference type="EMBL" id="JARWBG010000058">
    <property type="protein sequence ID" value="MDH2393148.1"/>
    <property type="molecule type" value="Genomic_DNA"/>
</dbReference>
<dbReference type="RefSeq" id="WP_279932373.1">
    <property type="nucleotide sequence ID" value="NZ_JARWBG010000058.1"/>
</dbReference>
<keyword evidence="2" id="KW-1185">Reference proteome</keyword>